<comment type="caution">
    <text evidence="2">The sequence shown here is derived from an EMBL/GenBank/DDBJ whole genome shotgun (WGS) entry which is preliminary data.</text>
</comment>
<proteinExistence type="predicted"/>
<dbReference type="AlphaFoldDB" id="A0A2P6NGH0"/>
<gene>
    <name evidence="2" type="ORF">PROFUN_09909</name>
</gene>
<accession>A0A2P6NGH0</accession>
<evidence type="ECO:0000313" key="2">
    <source>
        <dbReference type="EMBL" id="PRP83054.1"/>
    </source>
</evidence>
<evidence type="ECO:0000256" key="1">
    <source>
        <dbReference type="SAM" id="MobiDB-lite"/>
    </source>
</evidence>
<dbReference type="EMBL" id="MDYQ01000091">
    <property type="protein sequence ID" value="PRP83054.1"/>
    <property type="molecule type" value="Genomic_DNA"/>
</dbReference>
<keyword evidence="3" id="KW-1185">Reference proteome</keyword>
<dbReference type="Proteomes" id="UP000241769">
    <property type="component" value="Unassembled WGS sequence"/>
</dbReference>
<evidence type="ECO:0000313" key="3">
    <source>
        <dbReference type="Proteomes" id="UP000241769"/>
    </source>
</evidence>
<protein>
    <submittedName>
        <fullName evidence="2">Uncharacterized protein</fullName>
    </submittedName>
</protein>
<feature type="region of interest" description="Disordered" evidence="1">
    <location>
        <begin position="1"/>
        <end position="28"/>
    </location>
</feature>
<reference evidence="2 3" key="1">
    <citation type="journal article" date="2018" name="Genome Biol. Evol.">
        <title>Multiple Roots of Fruiting Body Formation in Amoebozoa.</title>
        <authorList>
            <person name="Hillmann F."/>
            <person name="Forbes G."/>
            <person name="Novohradska S."/>
            <person name="Ferling I."/>
            <person name="Riege K."/>
            <person name="Groth M."/>
            <person name="Westermann M."/>
            <person name="Marz M."/>
            <person name="Spaller T."/>
            <person name="Winckler T."/>
            <person name="Schaap P."/>
            <person name="Glockner G."/>
        </authorList>
    </citation>
    <scope>NUCLEOTIDE SEQUENCE [LARGE SCALE GENOMIC DNA]</scope>
    <source>
        <strain evidence="2 3">Jena</strain>
    </source>
</reference>
<dbReference type="InParanoid" id="A0A2P6NGH0"/>
<organism evidence="2 3">
    <name type="scientific">Planoprotostelium fungivorum</name>
    <dbReference type="NCBI Taxonomy" id="1890364"/>
    <lineage>
        <taxon>Eukaryota</taxon>
        <taxon>Amoebozoa</taxon>
        <taxon>Evosea</taxon>
        <taxon>Variosea</taxon>
        <taxon>Cavosteliida</taxon>
        <taxon>Cavosteliaceae</taxon>
        <taxon>Planoprotostelium</taxon>
    </lineage>
</organism>
<name>A0A2P6NGH0_9EUKA</name>
<sequence>MYRGESGNYSSRDPTAGDTSIPPVGNCPQNNQTLRNAFWTEELYTNNTNLCLPSRHMFIFLFICAEKNSLPRAKLTTNASGE</sequence>